<dbReference type="SUPFAM" id="SSF52540">
    <property type="entry name" value="P-loop containing nucleoside triphosphate hydrolases"/>
    <property type="match status" value="1"/>
</dbReference>
<evidence type="ECO:0000256" key="1">
    <source>
        <dbReference type="SAM" id="MobiDB-lite"/>
    </source>
</evidence>
<evidence type="ECO:0000259" key="2">
    <source>
        <dbReference type="Pfam" id="PF09037"/>
    </source>
</evidence>
<dbReference type="Gene3D" id="3.40.50.300">
    <property type="entry name" value="P-loop containing nucleotide triphosphate hydrolases"/>
    <property type="match status" value="1"/>
</dbReference>
<evidence type="ECO:0000313" key="3">
    <source>
        <dbReference type="EMBL" id="OWU75664.1"/>
    </source>
</evidence>
<dbReference type="RefSeq" id="WP_158217909.1">
    <property type="nucleotide sequence ID" value="NZ_AQQR01000002.1"/>
</dbReference>
<dbReference type="OrthoDB" id="7855004at2"/>
<keyword evidence="4" id="KW-1185">Reference proteome</keyword>
<organism evidence="3 4">
    <name type="scientific">Marinibacterium profundimaris</name>
    <dbReference type="NCBI Taxonomy" id="1679460"/>
    <lineage>
        <taxon>Bacteria</taxon>
        <taxon>Pseudomonadati</taxon>
        <taxon>Pseudomonadota</taxon>
        <taxon>Alphaproteobacteria</taxon>
        <taxon>Rhodobacterales</taxon>
        <taxon>Paracoccaceae</taxon>
        <taxon>Marinibacterium</taxon>
    </lineage>
</organism>
<dbReference type="EMBL" id="AQQR01000002">
    <property type="protein sequence ID" value="OWU75664.1"/>
    <property type="molecule type" value="Genomic_DNA"/>
</dbReference>
<reference evidence="3 4" key="1">
    <citation type="submission" date="2013-04" db="EMBL/GenBank/DDBJ databases">
        <title>Oceanicola sp. 22II1-22F33 Genome Sequencing.</title>
        <authorList>
            <person name="Lai Q."/>
            <person name="Li G."/>
            <person name="Shao Z."/>
        </authorList>
    </citation>
    <scope>NUCLEOTIDE SEQUENCE [LARGE SCALE GENOMIC DNA]</scope>
    <source>
        <strain evidence="3 4">22II1-22F33</strain>
    </source>
</reference>
<dbReference type="Pfam" id="PF09037">
    <property type="entry name" value="Sulphotransf"/>
    <property type="match status" value="1"/>
</dbReference>
<feature type="region of interest" description="Disordered" evidence="1">
    <location>
        <begin position="285"/>
        <end position="305"/>
    </location>
</feature>
<dbReference type="InterPro" id="IPR024628">
    <property type="entry name" value="Sulfotransferase_Stf0_dom"/>
</dbReference>
<accession>A0A225NMB1</accession>
<name>A0A225NMB1_9RHOB</name>
<dbReference type="InterPro" id="IPR027417">
    <property type="entry name" value="P-loop_NTPase"/>
</dbReference>
<dbReference type="Proteomes" id="UP000215377">
    <property type="component" value="Unassembled WGS sequence"/>
</dbReference>
<protein>
    <recommendedName>
        <fullName evidence="2">Sulphotransferase Stf0 domain-containing protein</fullName>
    </recommendedName>
</protein>
<gene>
    <name evidence="3" type="ORF">ATO3_05495</name>
</gene>
<dbReference type="AlphaFoldDB" id="A0A225NMB1"/>
<evidence type="ECO:0000313" key="4">
    <source>
        <dbReference type="Proteomes" id="UP000215377"/>
    </source>
</evidence>
<proteinExistence type="predicted"/>
<sequence length="305" mass="34730">MLSKFEWVREKFTSGAVDPFKDVVFDQKKFDRAMSWPRPKLRYVVFFTPRSGSSRLTDLAVKTKGLGHPGECFNPAFVPAIGQAYSARTMQEYVPLLQRHRQTRGVFGCEVTHMHVTANFRTGQAFLDALEPTATIWLLREDIVAQAVSVSRMIQTKVSHSVMSDETAIARAEDVFTYQPRVIRNVLRRMRWMEDGTETLIREAGLNPLRLSYETTVKMRPRRLMVLMGAHVGVRPRRMDLDAVESDHKKVSGTKSGDFAQRFRDEHPDLIAKIEEERAPMLATHAEAQEKLDRGILPGMPDDAA</sequence>
<comment type="caution">
    <text evidence="3">The sequence shown here is derived from an EMBL/GenBank/DDBJ whole genome shotgun (WGS) entry which is preliminary data.</text>
</comment>
<feature type="domain" description="Sulphotransferase Stf0" evidence="2">
    <location>
        <begin position="125"/>
        <end position="265"/>
    </location>
</feature>